<dbReference type="eggNOG" id="ENOG502SYNH">
    <property type="taxonomic scope" value="Eukaryota"/>
</dbReference>
<dbReference type="CDD" id="cd20336">
    <property type="entry name" value="Rcat_RBR"/>
    <property type="match status" value="1"/>
</dbReference>
<evidence type="ECO:0000256" key="5">
    <source>
        <dbReference type="ARBA" id="ARBA00022786"/>
    </source>
</evidence>
<keyword evidence="1" id="KW-0808">Transferase</keyword>
<evidence type="ECO:0000313" key="9">
    <source>
        <dbReference type="EnsemblProtists" id="EOD14798"/>
    </source>
</evidence>
<keyword evidence="4" id="KW-0863">Zinc-finger</keyword>
<dbReference type="PROSITE" id="PS51873">
    <property type="entry name" value="TRIAD"/>
    <property type="match status" value="1"/>
</dbReference>
<dbReference type="STRING" id="2903.R1BX89"/>
<dbReference type="GO" id="GO:0008270">
    <property type="term" value="F:zinc ion binding"/>
    <property type="evidence" value="ECO:0007669"/>
    <property type="project" value="UniProtKB-KW"/>
</dbReference>
<proteinExistence type="predicted"/>
<dbReference type="GeneID" id="17261082"/>
<dbReference type="Pfam" id="PF22191">
    <property type="entry name" value="IBR_1"/>
    <property type="match status" value="1"/>
</dbReference>
<dbReference type="PaxDb" id="2903-EOD14798"/>
<dbReference type="Proteomes" id="UP000013827">
    <property type="component" value="Unassembled WGS sequence"/>
</dbReference>
<dbReference type="OMA" id="CHACHAC"/>
<dbReference type="Gene3D" id="1.20.120.1750">
    <property type="match status" value="1"/>
</dbReference>
<dbReference type="AlphaFoldDB" id="A0A0D3IU63"/>
<organism evidence="9 10">
    <name type="scientific">Emiliania huxleyi (strain CCMP1516)</name>
    <dbReference type="NCBI Taxonomy" id="280463"/>
    <lineage>
        <taxon>Eukaryota</taxon>
        <taxon>Haptista</taxon>
        <taxon>Haptophyta</taxon>
        <taxon>Prymnesiophyceae</taxon>
        <taxon>Isochrysidales</taxon>
        <taxon>Noelaerhabdaceae</taxon>
        <taxon>Emiliania</taxon>
    </lineage>
</organism>
<feature type="region of interest" description="Disordered" evidence="7">
    <location>
        <begin position="1"/>
        <end position="31"/>
    </location>
</feature>
<sequence length="232" mass="25304">MIKTKVAMEPAAVTRSKSAPSRTTSTATKPPAMPDKVCPICCTATAKLVASAPACACHACHACVERWVAMQLPACRAKKQLRVKCFGCAKMMSQRTVLENSAAAADLACQLERREILQRNDLYPESVQVECRRAECVGIGYLGHATIMCMICEEQWSAEEMVVHAAIALDMQEVAKLSSGELASIKVGPSLTITVRKCPKCDIVTEKNGGCDHMRCARCSHEYYWSTGKAYH</sequence>
<reference evidence="10" key="1">
    <citation type="journal article" date="2013" name="Nature">
        <title>Pan genome of the phytoplankton Emiliania underpins its global distribution.</title>
        <authorList>
            <person name="Read B.A."/>
            <person name="Kegel J."/>
            <person name="Klute M.J."/>
            <person name="Kuo A."/>
            <person name="Lefebvre S.C."/>
            <person name="Maumus F."/>
            <person name="Mayer C."/>
            <person name="Miller J."/>
            <person name="Monier A."/>
            <person name="Salamov A."/>
            <person name="Young J."/>
            <person name="Aguilar M."/>
            <person name="Claverie J.M."/>
            <person name="Frickenhaus S."/>
            <person name="Gonzalez K."/>
            <person name="Herman E.K."/>
            <person name="Lin Y.C."/>
            <person name="Napier J."/>
            <person name="Ogata H."/>
            <person name="Sarno A.F."/>
            <person name="Shmutz J."/>
            <person name="Schroeder D."/>
            <person name="de Vargas C."/>
            <person name="Verret F."/>
            <person name="von Dassow P."/>
            <person name="Valentin K."/>
            <person name="Van de Peer Y."/>
            <person name="Wheeler G."/>
            <person name="Dacks J.B."/>
            <person name="Delwiche C.F."/>
            <person name="Dyhrman S.T."/>
            <person name="Glockner G."/>
            <person name="John U."/>
            <person name="Richards T."/>
            <person name="Worden A.Z."/>
            <person name="Zhang X."/>
            <person name="Grigoriev I.V."/>
            <person name="Allen A.E."/>
            <person name="Bidle K."/>
            <person name="Borodovsky M."/>
            <person name="Bowler C."/>
            <person name="Brownlee C."/>
            <person name="Cock J.M."/>
            <person name="Elias M."/>
            <person name="Gladyshev V.N."/>
            <person name="Groth M."/>
            <person name="Guda C."/>
            <person name="Hadaegh A."/>
            <person name="Iglesias-Rodriguez M.D."/>
            <person name="Jenkins J."/>
            <person name="Jones B.M."/>
            <person name="Lawson T."/>
            <person name="Leese F."/>
            <person name="Lindquist E."/>
            <person name="Lobanov A."/>
            <person name="Lomsadze A."/>
            <person name="Malik S.B."/>
            <person name="Marsh M.E."/>
            <person name="Mackinder L."/>
            <person name="Mock T."/>
            <person name="Mueller-Roeber B."/>
            <person name="Pagarete A."/>
            <person name="Parker M."/>
            <person name="Probert I."/>
            <person name="Quesneville H."/>
            <person name="Raines C."/>
            <person name="Rensing S.A."/>
            <person name="Riano-Pachon D.M."/>
            <person name="Richier S."/>
            <person name="Rokitta S."/>
            <person name="Shiraiwa Y."/>
            <person name="Soanes D.M."/>
            <person name="van der Giezen M."/>
            <person name="Wahlund T.M."/>
            <person name="Williams B."/>
            <person name="Wilson W."/>
            <person name="Wolfe G."/>
            <person name="Wurch L.L."/>
        </authorList>
    </citation>
    <scope>NUCLEOTIDE SEQUENCE</scope>
</reference>
<feature type="domain" description="RING-type" evidence="8">
    <location>
        <begin position="34"/>
        <end position="232"/>
    </location>
</feature>
<evidence type="ECO:0000256" key="3">
    <source>
        <dbReference type="ARBA" id="ARBA00022737"/>
    </source>
</evidence>
<keyword evidence="5" id="KW-0833">Ubl conjugation pathway</keyword>
<reference evidence="9" key="2">
    <citation type="submission" date="2024-10" db="UniProtKB">
        <authorList>
            <consortium name="EnsemblProtists"/>
        </authorList>
    </citation>
    <scope>IDENTIFICATION</scope>
</reference>
<keyword evidence="10" id="KW-1185">Reference proteome</keyword>
<dbReference type="InterPro" id="IPR044066">
    <property type="entry name" value="TRIAD_supradom"/>
</dbReference>
<accession>A0A0D3IU63</accession>
<dbReference type="HOGENOM" id="CLU_1196752_0_0_1"/>
<dbReference type="GO" id="GO:0016740">
    <property type="term" value="F:transferase activity"/>
    <property type="evidence" value="ECO:0007669"/>
    <property type="project" value="UniProtKB-KW"/>
</dbReference>
<dbReference type="RefSeq" id="XP_005767227.1">
    <property type="nucleotide sequence ID" value="XM_005767170.1"/>
</dbReference>
<name>A0A0D3IU63_EMIH1</name>
<evidence type="ECO:0000256" key="6">
    <source>
        <dbReference type="ARBA" id="ARBA00022833"/>
    </source>
</evidence>
<dbReference type="EnsemblProtists" id="EOD14798">
    <property type="protein sequence ID" value="EOD14798"/>
    <property type="gene ID" value="EMIHUDRAFT_432650"/>
</dbReference>
<keyword evidence="6" id="KW-0862">Zinc</keyword>
<evidence type="ECO:0000256" key="4">
    <source>
        <dbReference type="ARBA" id="ARBA00022771"/>
    </source>
</evidence>
<feature type="compositionally biased region" description="Polar residues" evidence="7">
    <location>
        <begin position="15"/>
        <end position="28"/>
    </location>
</feature>
<protein>
    <recommendedName>
        <fullName evidence="8">RING-type domain-containing protein</fullName>
    </recommendedName>
</protein>
<keyword evidence="2" id="KW-0479">Metal-binding</keyword>
<evidence type="ECO:0000259" key="8">
    <source>
        <dbReference type="PROSITE" id="PS51873"/>
    </source>
</evidence>
<evidence type="ECO:0000256" key="2">
    <source>
        <dbReference type="ARBA" id="ARBA00022723"/>
    </source>
</evidence>
<evidence type="ECO:0000256" key="1">
    <source>
        <dbReference type="ARBA" id="ARBA00022679"/>
    </source>
</evidence>
<dbReference type="KEGG" id="ehx:EMIHUDRAFT_432650"/>
<evidence type="ECO:0000256" key="7">
    <source>
        <dbReference type="SAM" id="MobiDB-lite"/>
    </source>
</evidence>
<keyword evidence="3" id="KW-0677">Repeat</keyword>
<evidence type="ECO:0000313" key="10">
    <source>
        <dbReference type="Proteomes" id="UP000013827"/>
    </source>
</evidence>
<dbReference type="SUPFAM" id="SSF57850">
    <property type="entry name" value="RING/U-box"/>
    <property type="match status" value="1"/>
</dbReference>